<evidence type="ECO:0000313" key="15">
    <source>
        <dbReference type="Proteomes" id="UP000652219"/>
    </source>
</evidence>
<accession>A0A8H6MJ73</accession>
<evidence type="ECO:0000256" key="10">
    <source>
        <dbReference type="ARBA" id="ARBA00045077"/>
    </source>
</evidence>
<feature type="signal peptide" evidence="12">
    <location>
        <begin position="1"/>
        <end position="19"/>
    </location>
</feature>
<dbReference type="PANTHER" id="PTHR33353">
    <property type="entry name" value="PUTATIVE (AFU_ORTHOLOGUE AFUA_1G12560)-RELATED"/>
    <property type="match status" value="1"/>
</dbReference>
<dbReference type="Proteomes" id="UP000652219">
    <property type="component" value="Unassembled WGS sequence"/>
</dbReference>
<dbReference type="AlphaFoldDB" id="A0A8H6MJ73"/>
<evidence type="ECO:0000256" key="7">
    <source>
        <dbReference type="ARBA" id="ARBA00023277"/>
    </source>
</evidence>
<comment type="similarity">
    <text evidence="9">Belongs to the polysaccharide monooxygenase AA9 family.</text>
</comment>
<dbReference type="EC" id="1.14.99.56" evidence="11"/>
<proteinExistence type="inferred from homology"/>
<organism evidence="14 15">
    <name type="scientific">Colletotrichum sojae</name>
    <dbReference type="NCBI Taxonomy" id="2175907"/>
    <lineage>
        <taxon>Eukaryota</taxon>
        <taxon>Fungi</taxon>
        <taxon>Dikarya</taxon>
        <taxon>Ascomycota</taxon>
        <taxon>Pezizomycotina</taxon>
        <taxon>Sordariomycetes</taxon>
        <taxon>Hypocreomycetidae</taxon>
        <taxon>Glomerellales</taxon>
        <taxon>Glomerellaceae</taxon>
        <taxon>Colletotrichum</taxon>
        <taxon>Colletotrichum orchidearum species complex</taxon>
    </lineage>
</organism>
<dbReference type="EMBL" id="WIGN01000558">
    <property type="protein sequence ID" value="KAF6788720.1"/>
    <property type="molecule type" value="Genomic_DNA"/>
</dbReference>
<dbReference type="Gene3D" id="2.70.50.70">
    <property type="match status" value="1"/>
</dbReference>
<evidence type="ECO:0000256" key="6">
    <source>
        <dbReference type="ARBA" id="ARBA00023157"/>
    </source>
</evidence>
<keyword evidence="3" id="KW-0964">Secreted</keyword>
<keyword evidence="7" id="KW-0119">Carbohydrate metabolism</keyword>
<reference evidence="14 15" key="1">
    <citation type="journal article" date="2020" name="Phytopathology">
        <title>Genome Sequence Resources of Colletotrichum truncatum, C. plurivorum, C. musicola, and C. sojae: Four Species Pathogenic to Soybean (Glycine max).</title>
        <authorList>
            <person name="Rogerio F."/>
            <person name="Boufleur T.R."/>
            <person name="Ciampi-Guillardi M."/>
            <person name="Sukno S.A."/>
            <person name="Thon M.R."/>
            <person name="Massola Junior N.S."/>
            <person name="Baroncelli R."/>
        </authorList>
    </citation>
    <scope>NUCLEOTIDE SEQUENCE [LARGE SCALE GENOMIC DNA]</scope>
    <source>
        <strain evidence="14 15">LFN0009</strain>
    </source>
</reference>
<evidence type="ECO:0000256" key="5">
    <source>
        <dbReference type="ARBA" id="ARBA00023001"/>
    </source>
</evidence>
<evidence type="ECO:0000256" key="4">
    <source>
        <dbReference type="ARBA" id="ARBA00022729"/>
    </source>
</evidence>
<comment type="caution">
    <text evidence="14">The sequence shown here is derived from an EMBL/GenBank/DDBJ whole genome shotgun (WGS) entry which is preliminary data.</text>
</comment>
<evidence type="ECO:0000313" key="14">
    <source>
        <dbReference type="EMBL" id="KAF6788720.1"/>
    </source>
</evidence>
<evidence type="ECO:0000256" key="3">
    <source>
        <dbReference type="ARBA" id="ARBA00022525"/>
    </source>
</evidence>
<comment type="subcellular location">
    <subcellularLocation>
        <location evidence="2">Secreted</location>
    </subcellularLocation>
</comment>
<feature type="domain" description="Auxiliary Activity family 9 catalytic" evidence="13">
    <location>
        <begin position="20"/>
        <end position="227"/>
    </location>
</feature>
<comment type="cofactor">
    <cofactor evidence="1">
        <name>Cu(2+)</name>
        <dbReference type="ChEBI" id="CHEBI:29036"/>
    </cofactor>
</comment>
<keyword evidence="5" id="KW-0136">Cellulose degradation</keyword>
<gene>
    <name evidence="14" type="ORF">CSOJ01_14974</name>
</gene>
<dbReference type="PANTHER" id="PTHR33353:SF11">
    <property type="entry name" value="GLYCOSYLHYDROLASE FAMILY 61-7 PROTEIN"/>
    <property type="match status" value="1"/>
</dbReference>
<name>A0A8H6MJ73_9PEZI</name>
<dbReference type="CDD" id="cd21175">
    <property type="entry name" value="LPMO_AA9"/>
    <property type="match status" value="1"/>
</dbReference>
<keyword evidence="15" id="KW-1185">Reference proteome</keyword>
<evidence type="ECO:0000256" key="9">
    <source>
        <dbReference type="ARBA" id="ARBA00044502"/>
    </source>
</evidence>
<comment type="catalytic activity">
    <reaction evidence="10">
        <text>[(1-&gt;4)-beta-D-glucosyl]n+m + reduced acceptor + O2 = 4-dehydro-beta-D-glucosyl-[(1-&gt;4)-beta-D-glucosyl]n-1 + [(1-&gt;4)-beta-D-glucosyl]m + acceptor + H2O.</text>
        <dbReference type="EC" id="1.14.99.56"/>
    </reaction>
</comment>
<evidence type="ECO:0000259" key="13">
    <source>
        <dbReference type="Pfam" id="PF03443"/>
    </source>
</evidence>
<evidence type="ECO:0000256" key="1">
    <source>
        <dbReference type="ARBA" id="ARBA00001973"/>
    </source>
</evidence>
<evidence type="ECO:0000256" key="11">
    <source>
        <dbReference type="ARBA" id="ARBA00047174"/>
    </source>
</evidence>
<keyword evidence="4 12" id="KW-0732">Signal</keyword>
<dbReference type="GO" id="GO:0030245">
    <property type="term" value="P:cellulose catabolic process"/>
    <property type="evidence" value="ECO:0007669"/>
    <property type="project" value="UniProtKB-KW"/>
</dbReference>
<dbReference type="GO" id="GO:0005576">
    <property type="term" value="C:extracellular region"/>
    <property type="evidence" value="ECO:0007669"/>
    <property type="project" value="UniProtKB-SubCell"/>
</dbReference>
<keyword evidence="8" id="KW-0624">Polysaccharide degradation</keyword>
<keyword evidence="6" id="KW-1015">Disulfide bond</keyword>
<dbReference type="InterPro" id="IPR005103">
    <property type="entry name" value="AA9_LPMO"/>
</dbReference>
<dbReference type="InterPro" id="IPR049892">
    <property type="entry name" value="AA9"/>
</dbReference>
<sequence>MKFLTLAAALSVVVSSVHGHYIFQQLTVGSQKFGVFEHIRKNSNFNSPVTDLASNDLRCNEGGGSGAQTTVTQVRPGDAFSFTLDTAVYHQGPISLFLSKAPSHVQDYDGAGKWAKIKDFGPTFSNNQATWPMRREIGPQRLKRARLTPAETYEHKIPSCLPNGEYLLRIQSLGIHNPWPAGVPQFYISCAQINVTGSSAPAGSFAPSLSIPGTFKEADPGYTINVNLLSPAEYFAKY</sequence>
<feature type="chain" id="PRO_5034259534" description="lytic cellulose monooxygenase (C4-dehydrogenating)" evidence="12">
    <location>
        <begin position="20"/>
        <end position="238"/>
    </location>
</feature>
<evidence type="ECO:0000256" key="12">
    <source>
        <dbReference type="SAM" id="SignalP"/>
    </source>
</evidence>
<protein>
    <recommendedName>
        <fullName evidence="11">lytic cellulose monooxygenase (C4-dehydrogenating)</fullName>
        <ecNumber evidence="11">1.14.99.56</ecNumber>
    </recommendedName>
</protein>
<dbReference type="Pfam" id="PF03443">
    <property type="entry name" value="AA9"/>
    <property type="match status" value="1"/>
</dbReference>
<evidence type="ECO:0000256" key="2">
    <source>
        <dbReference type="ARBA" id="ARBA00004613"/>
    </source>
</evidence>
<evidence type="ECO:0000256" key="8">
    <source>
        <dbReference type="ARBA" id="ARBA00023326"/>
    </source>
</evidence>